<dbReference type="AlphaFoldDB" id="A0A0F9UMT5"/>
<gene>
    <name evidence="1" type="ORF">LCGC14_0243940</name>
</gene>
<reference evidence="1" key="1">
    <citation type="journal article" date="2015" name="Nature">
        <title>Complex archaea that bridge the gap between prokaryotes and eukaryotes.</title>
        <authorList>
            <person name="Spang A."/>
            <person name="Saw J.H."/>
            <person name="Jorgensen S.L."/>
            <person name="Zaremba-Niedzwiedzka K."/>
            <person name="Martijn J."/>
            <person name="Lind A.E."/>
            <person name="van Eijk R."/>
            <person name="Schleper C."/>
            <person name="Guy L."/>
            <person name="Ettema T.J."/>
        </authorList>
    </citation>
    <scope>NUCLEOTIDE SEQUENCE</scope>
</reference>
<proteinExistence type="predicted"/>
<sequence length="75" mass="8362">MGRKKSSPKLKVGDKVLYTIPGGRSQDVEHEWEITHTFPVVGSIMACLSRPQDDPEKKLKVDRCNAEVANLVLVD</sequence>
<evidence type="ECO:0000313" key="1">
    <source>
        <dbReference type="EMBL" id="KKN88787.1"/>
    </source>
</evidence>
<name>A0A0F9UMT5_9ZZZZ</name>
<comment type="caution">
    <text evidence="1">The sequence shown here is derived from an EMBL/GenBank/DDBJ whole genome shotgun (WGS) entry which is preliminary data.</text>
</comment>
<dbReference type="EMBL" id="LAZR01000125">
    <property type="protein sequence ID" value="KKN88787.1"/>
    <property type="molecule type" value="Genomic_DNA"/>
</dbReference>
<accession>A0A0F9UMT5</accession>
<organism evidence="1">
    <name type="scientific">marine sediment metagenome</name>
    <dbReference type="NCBI Taxonomy" id="412755"/>
    <lineage>
        <taxon>unclassified sequences</taxon>
        <taxon>metagenomes</taxon>
        <taxon>ecological metagenomes</taxon>
    </lineage>
</organism>
<protein>
    <submittedName>
        <fullName evidence="1">Uncharacterized protein</fullName>
    </submittedName>
</protein>